<dbReference type="OrthoDB" id="7017115at2"/>
<accession>Q1I848</accession>
<organism evidence="1 2">
    <name type="scientific">Pseudomonas entomophila (strain L48)</name>
    <dbReference type="NCBI Taxonomy" id="384676"/>
    <lineage>
        <taxon>Bacteria</taxon>
        <taxon>Pseudomonadati</taxon>
        <taxon>Pseudomonadota</taxon>
        <taxon>Gammaproteobacteria</taxon>
        <taxon>Pseudomonadales</taxon>
        <taxon>Pseudomonadaceae</taxon>
        <taxon>Pseudomonas</taxon>
    </lineage>
</organism>
<dbReference type="KEGG" id="pen:PSEEN3433"/>
<sequence>MKSWRKRGVVVAAVLLQTSCSEWQPNTFTLVGELPPNFSYWAGALYEPEPGTPCTVTDWTRTMPEYNRPWLGEYKPEIEIQIRTLIKGCQMVLKTVEIKIFARWSEATRVNRVDSYARAGMHIYSEYEGKNKRTFKKDGEDVFYGECHWMFRTMGKNRQLRKMLSCRQDVSRGEIGLGIVYAAYTLDQLPGKTIKMNVRLLEEEEPGEGGRWVKFPNGWKRCMGKGFEDPYAFCRGNTSDFSHFTGPNGEICTIHPGCKE</sequence>
<proteinExistence type="predicted"/>
<evidence type="ECO:0000313" key="1">
    <source>
        <dbReference type="EMBL" id="CAK16180.1"/>
    </source>
</evidence>
<dbReference type="Proteomes" id="UP000000658">
    <property type="component" value="Chromosome"/>
</dbReference>
<dbReference type="AlphaFoldDB" id="Q1I848"/>
<gene>
    <name evidence="1" type="ordered locus">PSEEN3433</name>
</gene>
<name>Q1I848_PSEE4</name>
<dbReference type="HOGENOM" id="CLU_1081259_0_0_6"/>
<protein>
    <submittedName>
        <fullName evidence="1">Uncharacterized protein</fullName>
    </submittedName>
</protein>
<reference evidence="1 2" key="1">
    <citation type="journal article" date="2006" name="Nat. Biotechnol.">
        <title>Complete genome sequence of the entomopathogenic and metabolically versatile soil bacterium Pseudomonas entomophila.</title>
        <authorList>
            <person name="Vodovar N."/>
            <person name="Vallenet D."/>
            <person name="Cruveiller S."/>
            <person name="Rouy Z."/>
            <person name="Barbe V."/>
            <person name="Acosta C."/>
            <person name="Cattolico L."/>
            <person name="Jubin C."/>
            <person name="Lajus A."/>
            <person name="Segurens B."/>
            <person name="Vacherie B."/>
            <person name="Wincker P."/>
            <person name="Weissenbach J."/>
            <person name="Lemaitre B."/>
            <person name="Medigue C."/>
            <person name="Boccard F."/>
        </authorList>
    </citation>
    <scope>NUCLEOTIDE SEQUENCE [LARGE SCALE GENOMIC DNA]</scope>
    <source>
        <strain evidence="1 2">L48</strain>
    </source>
</reference>
<evidence type="ECO:0000313" key="2">
    <source>
        <dbReference type="Proteomes" id="UP000000658"/>
    </source>
</evidence>
<dbReference type="STRING" id="384676.PSEEN3433"/>
<dbReference type="EMBL" id="CT573326">
    <property type="protein sequence ID" value="CAK16180.1"/>
    <property type="molecule type" value="Genomic_DNA"/>
</dbReference>